<accession>A0A3M7QJK9</accession>
<dbReference type="Proteomes" id="UP000276133">
    <property type="component" value="Unassembled WGS sequence"/>
</dbReference>
<sequence length="65" mass="7810">MAIAIIRIVRFITMAQNRGLNSNLLEYGFELEKFNFFLQKNFKQTLLLFFLKKDGEVSFNWNFKI</sequence>
<evidence type="ECO:0000313" key="2">
    <source>
        <dbReference type="Proteomes" id="UP000276133"/>
    </source>
</evidence>
<organism evidence="1 2">
    <name type="scientific">Brachionus plicatilis</name>
    <name type="common">Marine rotifer</name>
    <name type="synonym">Brachionus muelleri</name>
    <dbReference type="NCBI Taxonomy" id="10195"/>
    <lineage>
        <taxon>Eukaryota</taxon>
        <taxon>Metazoa</taxon>
        <taxon>Spiralia</taxon>
        <taxon>Gnathifera</taxon>
        <taxon>Rotifera</taxon>
        <taxon>Eurotatoria</taxon>
        <taxon>Monogononta</taxon>
        <taxon>Pseudotrocha</taxon>
        <taxon>Ploima</taxon>
        <taxon>Brachionidae</taxon>
        <taxon>Brachionus</taxon>
    </lineage>
</organism>
<reference evidence="1 2" key="1">
    <citation type="journal article" date="2018" name="Sci. Rep.">
        <title>Genomic signatures of local adaptation to the degree of environmental predictability in rotifers.</title>
        <authorList>
            <person name="Franch-Gras L."/>
            <person name="Hahn C."/>
            <person name="Garcia-Roger E.M."/>
            <person name="Carmona M.J."/>
            <person name="Serra M."/>
            <person name="Gomez A."/>
        </authorList>
    </citation>
    <scope>NUCLEOTIDE SEQUENCE [LARGE SCALE GENOMIC DNA]</scope>
    <source>
        <strain evidence="1">HYR1</strain>
    </source>
</reference>
<gene>
    <name evidence="1" type="ORF">BpHYR1_002874</name>
</gene>
<dbReference type="AlphaFoldDB" id="A0A3M7QJK9"/>
<evidence type="ECO:0000313" key="1">
    <source>
        <dbReference type="EMBL" id="RNA11540.1"/>
    </source>
</evidence>
<keyword evidence="2" id="KW-1185">Reference proteome</keyword>
<dbReference type="EMBL" id="REGN01005933">
    <property type="protein sequence ID" value="RNA11540.1"/>
    <property type="molecule type" value="Genomic_DNA"/>
</dbReference>
<protein>
    <submittedName>
        <fullName evidence="1">Uncharacterized protein</fullName>
    </submittedName>
</protein>
<comment type="caution">
    <text evidence="1">The sequence shown here is derived from an EMBL/GenBank/DDBJ whole genome shotgun (WGS) entry which is preliminary data.</text>
</comment>
<proteinExistence type="predicted"/>
<name>A0A3M7QJK9_BRAPC</name>